<accession>A0A540N3L9</accession>
<reference evidence="1 2" key="1">
    <citation type="journal article" date="2019" name="G3 (Bethesda)">
        <title>Sequencing of a Wild Apple (Malus baccata) Genome Unravels the Differences Between Cultivated and Wild Apple Species Regarding Disease Resistance and Cold Tolerance.</title>
        <authorList>
            <person name="Chen X."/>
        </authorList>
    </citation>
    <scope>NUCLEOTIDE SEQUENCE [LARGE SCALE GENOMIC DNA]</scope>
    <source>
        <strain evidence="2">cv. Shandingzi</strain>
        <tissue evidence="1">Leaves</tissue>
    </source>
</reference>
<name>A0A540N3L9_MALBA</name>
<comment type="caution">
    <text evidence="1">The sequence shown here is derived from an EMBL/GenBank/DDBJ whole genome shotgun (WGS) entry which is preliminary data.</text>
</comment>
<gene>
    <name evidence="1" type="ORF">C1H46_008768</name>
</gene>
<organism evidence="1 2">
    <name type="scientific">Malus baccata</name>
    <name type="common">Siberian crab apple</name>
    <name type="synonym">Pyrus baccata</name>
    <dbReference type="NCBI Taxonomy" id="106549"/>
    <lineage>
        <taxon>Eukaryota</taxon>
        <taxon>Viridiplantae</taxon>
        <taxon>Streptophyta</taxon>
        <taxon>Embryophyta</taxon>
        <taxon>Tracheophyta</taxon>
        <taxon>Spermatophyta</taxon>
        <taxon>Magnoliopsida</taxon>
        <taxon>eudicotyledons</taxon>
        <taxon>Gunneridae</taxon>
        <taxon>Pentapetalae</taxon>
        <taxon>rosids</taxon>
        <taxon>fabids</taxon>
        <taxon>Rosales</taxon>
        <taxon>Rosaceae</taxon>
        <taxon>Amygdaloideae</taxon>
        <taxon>Maleae</taxon>
        <taxon>Malus</taxon>
    </lineage>
</organism>
<keyword evidence="2" id="KW-1185">Reference proteome</keyword>
<dbReference type="EMBL" id="VIEB01000118">
    <property type="protein sequence ID" value="TQE05635.1"/>
    <property type="molecule type" value="Genomic_DNA"/>
</dbReference>
<dbReference type="AlphaFoldDB" id="A0A540N3L9"/>
<protein>
    <submittedName>
        <fullName evidence="1">Uncharacterized protein</fullName>
    </submittedName>
</protein>
<proteinExistence type="predicted"/>
<dbReference type="Proteomes" id="UP000315295">
    <property type="component" value="Unassembled WGS sequence"/>
</dbReference>
<evidence type="ECO:0000313" key="2">
    <source>
        <dbReference type="Proteomes" id="UP000315295"/>
    </source>
</evidence>
<sequence length="172" mass="18595">MSNIPTSRVTRNKHVRHISPPRVQIVSLGLGLKPLHSREAIVDGNLEAVFRREAIVRCNDDALEQGGEMKAVVLAVWPRVRADAEATTVEVEEDGELFGQRRGGVCRCSGLVEAELELIGWVENDVFPGNGAVVVDRDVEAWFGRANDGAFAVDAENAAAFFVGQGWSDGGV</sequence>
<evidence type="ECO:0000313" key="1">
    <source>
        <dbReference type="EMBL" id="TQE05635.1"/>
    </source>
</evidence>